<accession>A0A363NLQ3</accession>
<dbReference type="EMBL" id="QCXX01000009">
    <property type="protein sequence ID" value="PUV21712.1"/>
    <property type="molecule type" value="Genomic_DNA"/>
</dbReference>
<keyword evidence="2" id="KW-1185">Reference proteome</keyword>
<comment type="caution">
    <text evidence="1">The sequence shown here is derived from an EMBL/GenBank/DDBJ whole genome shotgun (WGS) entry which is preliminary data.</text>
</comment>
<name>A0A363NLQ3_9SPHI</name>
<dbReference type="Gene3D" id="2.40.128.640">
    <property type="match status" value="1"/>
</dbReference>
<dbReference type="AlphaFoldDB" id="A0A363NLQ3"/>
<dbReference type="InterPro" id="IPR007298">
    <property type="entry name" value="Cu-R_lipoprotein_NlpE"/>
</dbReference>
<organism evidence="1 2">
    <name type="scientific">Sphingobacterium athyrii</name>
    <dbReference type="NCBI Taxonomy" id="2152717"/>
    <lineage>
        <taxon>Bacteria</taxon>
        <taxon>Pseudomonadati</taxon>
        <taxon>Bacteroidota</taxon>
        <taxon>Sphingobacteriia</taxon>
        <taxon>Sphingobacteriales</taxon>
        <taxon>Sphingobacteriaceae</taxon>
        <taxon>Sphingobacterium</taxon>
    </lineage>
</organism>
<sequence>MKRFIWTVGVMVMIGLGGCDNPKQSVAAYKDNLQELKGRDKAEIVIGEYKGVMPCADCDGIETLISLHKDNTYKYSSKYLNKSDDVFVREGKWKLDENIITLDGVDYKFKLGNHILSQLDLSGNDITGDISKYYVLTKN</sequence>
<dbReference type="Pfam" id="PF04170">
    <property type="entry name" value="NlpE"/>
    <property type="match status" value="1"/>
</dbReference>
<dbReference type="PROSITE" id="PS51257">
    <property type="entry name" value="PROKAR_LIPOPROTEIN"/>
    <property type="match status" value="1"/>
</dbReference>
<gene>
    <name evidence="1" type="ORF">DCO56_25575</name>
</gene>
<evidence type="ECO:0000313" key="2">
    <source>
        <dbReference type="Proteomes" id="UP000250831"/>
    </source>
</evidence>
<evidence type="ECO:0000313" key="1">
    <source>
        <dbReference type="EMBL" id="PUV21712.1"/>
    </source>
</evidence>
<proteinExistence type="predicted"/>
<protein>
    <submittedName>
        <fullName evidence="1">Copper resistance protein NlpE</fullName>
    </submittedName>
</protein>
<reference evidence="1 2" key="1">
    <citation type="submission" date="2018-04" db="EMBL/GenBank/DDBJ databases">
        <title>Sphingobacterium sp. M46 Genome.</title>
        <authorList>
            <person name="Cheng J."/>
            <person name="Li Y."/>
        </authorList>
    </citation>
    <scope>NUCLEOTIDE SEQUENCE [LARGE SCALE GENOMIC DNA]</scope>
    <source>
        <strain evidence="1 2">M46</strain>
    </source>
</reference>
<dbReference type="OrthoDB" id="5348860at2"/>
<dbReference type="RefSeq" id="WP_108636535.1">
    <property type="nucleotide sequence ID" value="NZ_DAMCKI010000006.1"/>
</dbReference>
<dbReference type="Proteomes" id="UP000250831">
    <property type="component" value="Unassembled WGS sequence"/>
</dbReference>